<comment type="caution">
    <text evidence="2">The sequence shown here is derived from an EMBL/GenBank/DDBJ whole genome shotgun (WGS) entry which is preliminary data.</text>
</comment>
<evidence type="ECO:0000256" key="1">
    <source>
        <dbReference type="SAM" id="MobiDB-lite"/>
    </source>
</evidence>
<dbReference type="Proteomes" id="UP001172101">
    <property type="component" value="Unassembled WGS sequence"/>
</dbReference>
<evidence type="ECO:0000313" key="2">
    <source>
        <dbReference type="EMBL" id="KAK0718366.1"/>
    </source>
</evidence>
<dbReference type="GeneID" id="85331236"/>
<accession>A0AA40AM38</accession>
<evidence type="ECO:0000313" key="3">
    <source>
        <dbReference type="Proteomes" id="UP001172101"/>
    </source>
</evidence>
<feature type="compositionally biased region" description="Basic and acidic residues" evidence="1">
    <location>
        <begin position="124"/>
        <end position="137"/>
    </location>
</feature>
<keyword evidence="3" id="KW-1185">Reference proteome</keyword>
<feature type="compositionally biased region" description="Gly residues" evidence="1">
    <location>
        <begin position="187"/>
        <end position="198"/>
    </location>
</feature>
<feature type="region of interest" description="Disordered" evidence="1">
    <location>
        <begin position="92"/>
        <end position="198"/>
    </location>
</feature>
<feature type="compositionally biased region" description="Low complexity" evidence="1">
    <location>
        <begin position="147"/>
        <end position="161"/>
    </location>
</feature>
<dbReference type="AlphaFoldDB" id="A0AA40AM38"/>
<reference evidence="2" key="1">
    <citation type="submission" date="2023-06" db="EMBL/GenBank/DDBJ databases">
        <title>Genome-scale phylogeny and comparative genomics of the fungal order Sordariales.</title>
        <authorList>
            <consortium name="Lawrence Berkeley National Laboratory"/>
            <person name="Hensen N."/>
            <person name="Bonometti L."/>
            <person name="Westerberg I."/>
            <person name="Brannstrom I.O."/>
            <person name="Guillou S."/>
            <person name="Cros-Aarteil S."/>
            <person name="Calhoun S."/>
            <person name="Haridas S."/>
            <person name="Kuo A."/>
            <person name="Mondo S."/>
            <person name="Pangilinan J."/>
            <person name="Riley R."/>
            <person name="LaButti K."/>
            <person name="Andreopoulos B."/>
            <person name="Lipzen A."/>
            <person name="Chen C."/>
            <person name="Yanf M."/>
            <person name="Daum C."/>
            <person name="Ng V."/>
            <person name="Clum A."/>
            <person name="Steindorff A."/>
            <person name="Ohm R."/>
            <person name="Martin F."/>
            <person name="Silar P."/>
            <person name="Natvig D."/>
            <person name="Lalanne C."/>
            <person name="Gautier V."/>
            <person name="Ament-velasquez S.L."/>
            <person name="Kruys A."/>
            <person name="Hutchinson M.I."/>
            <person name="Powell A.J."/>
            <person name="Barry K."/>
            <person name="Miller A.N."/>
            <person name="Grigoriev I.V."/>
            <person name="Debuchy R."/>
            <person name="Gladieux P."/>
            <person name="Thoren M.H."/>
            <person name="Johannesson H."/>
        </authorList>
    </citation>
    <scope>NUCLEOTIDE SEQUENCE</scope>
    <source>
        <strain evidence="2">SMH2392-1A</strain>
    </source>
</reference>
<dbReference type="EMBL" id="JAUIRO010000004">
    <property type="protein sequence ID" value="KAK0718366.1"/>
    <property type="molecule type" value="Genomic_DNA"/>
</dbReference>
<gene>
    <name evidence="2" type="ORF">B0T26DRAFT_872583</name>
</gene>
<feature type="non-terminal residue" evidence="2">
    <location>
        <position position="198"/>
    </location>
</feature>
<dbReference type="RefSeq" id="XP_060297159.1">
    <property type="nucleotide sequence ID" value="XM_060447966.1"/>
</dbReference>
<name>A0AA40AM38_9PEZI</name>
<protein>
    <submittedName>
        <fullName evidence="2">Uncharacterized protein</fullName>
    </submittedName>
</protein>
<organism evidence="2 3">
    <name type="scientific">Lasiosphaeria miniovina</name>
    <dbReference type="NCBI Taxonomy" id="1954250"/>
    <lineage>
        <taxon>Eukaryota</taxon>
        <taxon>Fungi</taxon>
        <taxon>Dikarya</taxon>
        <taxon>Ascomycota</taxon>
        <taxon>Pezizomycotina</taxon>
        <taxon>Sordariomycetes</taxon>
        <taxon>Sordariomycetidae</taxon>
        <taxon>Sordariales</taxon>
        <taxon>Lasiosphaeriaceae</taxon>
        <taxon>Lasiosphaeria</taxon>
    </lineage>
</organism>
<proteinExistence type="predicted"/>
<sequence length="198" mass="21504">MKNAVARVYPDADPQICIFHINSIILGAVPTWEKQSPAPLQPSTGQFSMQYGMPCSHDLLERYMHGQPRIAQGMEVYELLRIRPCYSPTGQTARLDRIRPGPPSSPVYGSVVHRADDNGTDTDPDSHIDWPGKRLESFHSPAALSIGGCQPTTGRQQGQQGPRKHHGNPLAQAQRTVNGLTVPPARGGRGGKAQGTRA</sequence>